<reference evidence="1 2" key="1">
    <citation type="submission" date="2016-04" db="EMBL/GenBank/DDBJ databases">
        <title>Genome analyses suggest a sexual origin of heterokaryosis in a supposedly ancient asexual fungus.</title>
        <authorList>
            <person name="Ropars J."/>
            <person name="Sedzielewska K."/>
            <person name="Noel J."/>
            <person name="Charron P."/>
            <person name="Farinelli L."/>
            <person name="Marton T."/>
            <person name="Kruger M."/>
            <person name="Pelin A."/>
            <person name="Brachmann A."/>
            <person name="Corradi N."/>
        </authorList>
    </citation>
    <scope>NUCLEOTIDE SEQUENCE [LARGE SCALE GENOMIC DNA]</scope>
    <source>
        <strain evidence="1 2">C2</strain>
    </source>
</reference>
<gene>
    <name evidence="1" type="ORF">RhiirC2_797602</name>
</gene>
<accession>A0A2N1M7T2</accession>
<proteinExistence type="predicted"/>
<evidence type="ECO:0000313" key="1">
    <source>
        <dbReference type="EMBL" id="PKK57679.1"/>
    </source>
</evidence>
<feature type="non-terminal residue" evidence="1">
    <location>
        <position position="62"/>
    </location>
</feature>
<organism evidence="1 2">
    <name type="scientific">Rhizophagus irregularis</name>
    <dbReference type="NCBI Taxonomy" id="588596"/>
    <lineage>
        <taxon>Eukaryota</taxon>
        <taxon>Fungi</taxon>
        <taxon>Fungi incertae sedis</taxon>
        <taxon>Mucoromycota</taxon>
        <taxon>Glomeromycotina</taxon>
        <taxon>Glomeromycetes</taxon>
        <taxon>Glomerales</taxon>
        <taxon>Glomeraceae</taxon>
        <taxon>Rhizophagus</taxon>
    </lineage>
</organism>
<dbReference type="EMBL" id="LLXL01004185">
    <property type="protein sequence ID" value="PKK57679.1"/>
    <property type="molecule type" value="Genomic_DNA"/>
</dbReference>
<dbReference type="Proteomes" id="UP000233469">
    <property type="component" value="Unassembled WGS sequence"/>
</dbReference>
<protein>
    <submittedName>
        <fullName evidence="1">Uncharacterized protein</fullName>
    </submittedName>
</protein>
<dbReference type="AlphaFoldDB" id="A0A2N1M7T2"/>
<comment type="caution">
    <text evidence="1">The sequence shown here is derived from an EMBL/GenBank/DDBJ whole genome shotgun (WGS) entry which is preliminary data.</text>
</comment>
<sequence>MEQFDTTWAVLCTGHCLRVCPASHSPDQRAIRRAHVALLAGLPCGSVAADLSEIAEEVSAKS</sequence>
<evidence type="ECO:0000313" key="2">
    <source>
        <dbReference type="Proteomes" id="UP000233469"/>
    </source>
</evidence>
<reference evidence="1 2" key="2">
    <citation type="submission" date="2017-10" db="EMBL/GenBank/DDBJ databases">
        <title>Extensive intraspecific genome diversity in a model arbuscular mycorrhizal fungus.</title>
        <authorList>
            <person name="Chen E.C.H."/>
            <person name="Morin E."/>
            <person name="Baudet D."/>
            <person name="Noel J."/>
            <person name="Ndikumana S."/>
            <person name="Charron P."/>
            <person name="St-Onge C."/>
            <person name="Giorgi J."/>
            <person name="Grigoriev I.V."/>
            <person name="Roux C."/>
            <person name="Martin F.M."/>
            <person name="Corradi N."/>
        </authorList>
    </citation>
    <scope>NUCLEOTIDE SEQUENCE [LARGE SCALE GENOMIC DNA]</scope>
    <source>
        <strain evidence="1 2">C2</strain>
    </source>
</reference>
<name>A0A2N1M7T2_9GLOM</name>